<dbReference type="Proteomes" id="UP000676336">
    <property type="component" value="Unassembled WGS sequence"/>
</dbReference>
<evidence type="ECO:0000259" key="7">
    <source>
        <dbReference type="Pfam" id="PF23231"/>
    </source>
</evidence>
<dbReference type="EMBL" id="CAJOBH010255243">
    <property type="protein sequence ID" value="CAF5146781.1"/>
    <property type="molecule type" value="Genomic_DNA"/>
</dbReference>
<dbReference type="SMART" id="SM00386">
    <property type="entry name" value="HAT"/>
    <property type="match status" value="3"/>
</dbReference>
<sequence length="166" mass="19834">GAAIGMCPKDKLFRGYIDLEIQLREFDNCRRLYEKFLEFGPDNCTTWIKFAELESILGDIDRARAIYELAIEQPRLDMPELLWKAFIDFEIEQQEYDRARRLYSKLLKKTQHVKVWLSLAQFEASIDESDSIDRARDVFEQAFKTLRTANDKEERLMLVEHWLDFE</sequence>
<evidence type="ECO:0000256" key="2">
    <source>
        <dbReference type="ARBA" id="ARBA00008644"/>
    </source>
</evidence>
<dbReference type="GO" id="GO:0071007">
    <property type="term" value="C:U2-type catalytic step 2 spliceosome"/>
    <property type="evidence" value="ECO:0007669"/>
    <property type="project" value="TreeGrafter"/>
</dbReference>
<dbReference type="AlphaFoldDB" id="A0A8S3JBW1"/>
<dbReference type="GO" id="GO:0071014">
    <property type="term" value="C:post-mRNA release spliceosomal complex"/>
    <property type="evidence" value="ECO:0007669"/>
    <property type="project" value="TreeGrafter"/>
</dbReference>
<keyword evidence="6" id="KW-0539">Nucleus</keyword>
<dbReference type="InterPro" id="IPR011990">
    <property type="entry name" value="TPR-like_helical_dom_sf"/>
</dbReference>
<feature type="non-terminal residue" evidence="9">
    <location>
        <position position="1"/>
    </location>
</feature>
<dbReference type="Pfam" id="PF23231">
    <property type="entry name" value="HAT_Syf1_CNRKL1_C"/>
    <property type="match status" value="1"/>
</dbReference>
<evidence type="ECO:0000256" key="4">
    <source>
        <dbReference type="ARBA" id="ARBA00022737"/>
    </source>
</evidence>
<dbReference type="EMBL" id="CAJOBI010344654">
    <property type="protein sequence ID" value="CAF5216847.1"/>
    <property type="molecule type" value="Genomic_DNA"/>
</dbReference>
<keyword evidence="3" id="KW-0507">mRNA processing</keyword>
<dbReference type="Gene3D" id="1.25.40.10">
    <property type="entry name" value="Tetratricopeptide repeat domain"/>
    <property type="match status" value="2"/>
</dbReference>
<evidence type="ECO:0000313" key="9">
    <source>
        <dbReference type="EMBL" id="CAF5216847.1"/>
    </source>
</evidence>
<protein>
    <recommendedName>
        <fullName evidence="7">Pre-mRNA-splicing factor Syf1/CRNKL1-like C-terminal HAT-repeats domain-containing protein</fullName>
    </recommendedName>
</protein>
<evidence type="ECO:0000256" key="6">
    <source>
        <dbReference type="ARBA" id="ARBA00023242"/>
    </source>
</evidence>
<reference evidence="9" key="1">
    <citation type="submission" date="2021-02" db="EMBL/GenBank/DDBJ databases">
        <authorList>
            <person name="Nowell W R."/>
        </authorList>
    </citation>
    <scope>NUCLEOTIDE SEQUENCE</scope>
</reference>
<dbReference type="InterPro" id="IPR055430">
    <property type="entry name" value="HAT_Syf1_CNRKL1_C"/>
</dbReference>
<evidence type="ECO:0000313" key="10">
    <source>
        <dbReference type="Proteomes" id="UP000676336"/>
    </source>
</evidence>
<feature type="non-terminal residue" evidence="9">
    <location>
        <position position="166"/>
    </location>
</feature>
<evidence type="ECO:0000256" key="5">
    <source>
        <dbReference type="ARBA" id="ARBA00023187"/>
    </source>
</evidence>
<comment type="similarity">
    <text evidence="2">Belongs to the crooked-neck family.</text>
</comment>
<keyword evidence="5" id="KW-0508">mRNA splicing</keyword>
<dbReference type="GO" id="GO:0000245">
    <property type="term" value="P:spliceosomal complex assembly"/>
    <property type="evidence" value="ECO:0007669"/>
    <property type="project" value="TreeGrafter"/>
</dbReference>
<dbReference type="InterPro" id="IPR045075">
    <property type="entry name" value="Syf1-like"/>
</dbReference>
<dbReference type="SUPFAM" id="SSF48452">
    <property type="entry name" value="TPR-like"/>
    <property type="match status" value="1"/>
</dbReference>
<proteinExistence type="inferred from homology"/>
<evidence type="ECO:0000256" key="3">
    <source>
        <dbReference type="ARBA" id="ARBA00022664"/>
    </source>
</evidence>
<comment type="subcellular location">
    <subcellularLocation>
        <location evidence="1">Nucleus</location>
    </subcellularLocation>
</comment>
<evidence type="ECO:0000256" key="1">
    <source>
        <dbReference type="ARBA" id="ARBA00004123"/>
    </source>
</evidence>
<dbReference type="PANTHER" id="PTHR11246">
    <property type="entry name" value="PRE-MRNA SPLICING FACTOR"/>
    <property type="match status" value="1"/>
</dbReference>
<evidence type="ECO:0000313" key="8">
    <source>
        <dbReference type="EMBL" id="CAF5146781.1"/>
    </source>
</evidence>
<keyword evidence="4" id="KW-0677">Repeat</keyword>
<dbReference type="GO" id="GO:0071011">
    <property type="term" value="C:precatalytic spliceosome"/>
    <property type="evidence" value="ECO:0007669"/>
    <property type="project" value="TreeGrafter"/>
</dbReference>
<dbReference type="PANTHER" id="PTHR11246:SF3">
    <property type="entry name" value="CROOKED NECK-LIKE PROTEIN 1"/>
    <property type="match status" value="1"/>
</dbReference>
<dbReference type="InterPro" id="IPR003107">
    <property type="entry name" value="HAT"/>
</dbReference>
<name>A0A8S3JBW1_9BILA</name>
<comment type="caution">
    <text evidence="9">The sequence shown here is derived from an EMBL/GenBank/DDBJ whole genome shotgun (WGS) entry which is preliminary data.</text>
</comment>
<organism evidence="9 10">
    <name type="scientific">Rotaria magnacalcarata</name>
    <dbReference type="NCBI Taxonomy" id="392030"/>
    <lineage>
        <taxon>Eukaryota</taxon>
        <taxon>Metazoa</taxon>
        <taxon>Spiralia</taxon>
        <taxon>Gnathifera</taxon>
        <taxon>Rotifera</taxon>
        <taxon>Eurotatoria</taxon>
        <taxon>Bdelloidea</taxon>
        <taxon>Philodinida</taxon>
        <taxon>Philodinidae</taxon>
        <taxon>Rotaria</taxon>
    </lineage>
</organism>
<feature type="domain" description="Pre-mRNA-splicing factor Syf1/CRNKL1-like C-terminal HAT-repeats" evidence="7">
    <location>
        <begin position="11"/>
        <end position="101"/>
    </location>
</feature>
<dbReference type="GO" id="GO:0000974">
    <property type="term" value="C:Prp19 complex"/>
    <property type="evidence" value="ECO:0007669"/>
    <property type="project" value="TreeGrafter"/>
</dbReference>
<accession>A0A8S3JBW1</accession>
<dbReference type="Proteomes" id="UP000681967">
    <property type="component" value="Unassembled WGS sequence"/>
</dbReference>
<gene>
    <name evidence="8" type="ORF">BYL167_LOCUS71370</name>
    <name evidence="9" type="ORF">SMN809_LOCUS80214</name>
</gene>